<dbReference type="Proteomes" id="UP000315369">
    <property type="component" value="Unassembled WGS sequence"/>
</dbReference>
<dbReference type="OrthoDB" id="5503327at2"/>
<comment type="caution">
    <text evidence="1">The sequence shown here is derived from an EMBL/GenBank/DDBJ whole genome shotgun (WGS) entry which is preliminary data.</text>
</comment>
<proteinExistence type="predicted"/>
<dbReference type="AlphaFoldDB" id="A0A540WRW0"/>
<protein>
    <recommendedName>
        <fullName evidence="3">Lipoprotein MlpA</fullName>
    </recommendedName>
</protein>
<keyword evidence="2" id="KW-1185">Reference proteome</keyword>
<evidence type="ECO:0000313" key="2">
    <source>
        <dbReference type="Proteomes" id="UP000315369"/>
    </source>
</evidence>
<dbReference type="EMBL" id="VIFM01000172">
    <property type="protein sequence ID" value="TQF11748.1"/>
    <property type="molecule type" value="Genomic_DNA"/>
</dbReference>
<gene>
    <name evidence="1" type="ORF">FJV41_32700</name>
</gene>
<sequence>MTKNIFNAAMVLVGTASVLTGCNFDQPEAPCFVQDNANWVVKYDAVDSPTLANGGGACEIVAPPGELIGVFKFNDPDNLNNSLLTIRPNGLASIAGRDPGATTDQTALGALASEPDAKDFCLAPSLSAATVNAAATSTAAATTIRYEFTNVEVYAAPSAPGTQLKGELKYTKDGCASNYTMRALWPAIACSPTDASACGPTSGLNPDFAAECLTVRTNPDGTPVAYCVPSKQIPSFR</sequence>
<reference evidence="1 2" key="1">
    <citation type="submission" date="2019-06" db="EMBL/GenBank/DDBJ databases">
        <authorList>
            <person name="Livingstone P."/>
            <person name="Whitworth D."/>
        </authorList>
    </citation>
    <scope>NUCLEOTIDE SEQUENCE [LARGE SCALE GENOMIC DNA]</scope>
    <source>
        <strain evidence="1 2">AM401</strain>
    </source>
</reference>
<organism evidence="1 2">
    <name type="scientific">Myxococcus llanfairpwllgwyngyllgogerychwyrndrobwllllantysiliogogogochensis</name>
    <dbReference type="NCBI Taxonomy" id="2590453"/>
    <lineage>
        <taxon>Bacteria</taxon>
        <taxon>Pseudomonadati</taxon>
        <taxon>Myxococcota</taxon>
        <taxon>Myxococcia</taxon>
        <taxon>Myxococcales</taxon>
        <taxon>Cystobacterineae</taxon>
        <taxon>Myxococcaceae</taxon>
        <taxon>Myxococcus</taxon>
    </lineage>
</organism>
<evidence type="ECO:0000313" key="1">
    <source>
        <dbReference type="EMBL" id="TQF11748.1"/>
    </source>
</evidence>
<name>A0A540WRW0_9BACT</name>
<dbReference type="PROSITE" id="PS51257">
    <property type="entry name" value="PROKAR_LIPOPROTEIN"/>
    <property type="match status" value="1"/>
</dbReference>
<evidence type="ECO:0008006" key="3">
    <source>
        <dbReference type="Google" id="ProtNLM"/>
    </source>
</evidence>
<accession>A0A540WRW0</accession>
<dbReference type="RefSeq" id="WP_141646521.1">
    <property type="nucleotide sequence ID" value="NZ_VIFM01000172.1"/>
</dbReference>